<protein>
    <submittedName>
        <fullName evidence="1">Uncharacterized protein</fullName>
    </submittedName>
</protein>
<dbReference type="Ensembl" id="ENSCSRT00000018776.1">
    <property type="protein sequence ID" value="ENSCSRP00000017945.1"/>
    <property type="gene ID" value="ENSCSRG00000013787.1"/>
</dbReference>
<sequence length="69" mass="7821">MRPLPTLRFYDSMILSKLYNSDECERTGGFCNFQCSLILAPPIGRCSALLFCCKTRWVRSGCHKGDITV</sequence>
<evidence type="ECO:0000313" key="1">
    <source>
        <dbReference type="Ensembl" id="ENSCSRP00000017945.1"/>
    </source>
</evidence>
<organism evidence="1 2">
    <name type="scientific">Chelydra serpentina</name>
    <name type="common">Snapping turtle</name>
    <name type="synonym">Testudo serpentina</name>
    <dbReference type="NCBI Taxonomy" id="8475"/>
    <lineage>
        <taxon>Eukaryota</taxon>
        <taxon>Metazoa</taxon>
        <taxon>Chordata</taxon>
        <taxon>Craniata</taxon>
        <taxon>Vertebrata</taxon>
        <taxon>Euteleostomi</taxon>
        <taxon>Archelosauria</taxon>
        <taxon>Testudinata</taxon>
        <taxon>Testudines</taxon>
        <taxon>Cryptodira</taxon>
        <taxon>Durocryptodira</taxon>
        <taxon>Americhelydia</taxon>
        <taxon>Chelydroidea</taxon>
        <taxon>Chelydridae</taxon>
        <taxon>Chelydra</taxon>
    </lineage>
</organism>
<dbReference type="Proteomes" id="UP000694403">
    <property type="component" value="Unplaced"/>
</dbReference>
<proteinExistence type="predicted"/>
<dbReference type="AlphaFoldDB" id="A0A8C3SNY0"/>
<reference evidence="1" key="1">
    <citation type="submission" date="2025-08" db="UniProtKB">
        <authorList>
            <consortium name="Ensembl"/>
        </authorList>
    </citation>
    <scope>IDENTIFICATION</scope>
</reference>
<name>A0A8C3SNY0_CHESE</name>
<evidence type="ECO:0000313" key="2">
    <source>
        <dbReference type="Proteomes" id="UP000694403"/>
    </source>
</evidence>
<keyword evidence="2" id="KW-1185">Reference proteome</keyword>
<accession>A0A8C3SNY0</accession>
<dbReference type="SUPFAM" id="SSF57392">
    <property type="entry name" value="Defensin-like"/>
    <property type="match status" value="1"/>
</dbReference>
<reference evidence="1" key="2">
    <citation type="submission" date="2025-09" db="UniProtKB">
        <authorList>
            <consortium name="Ensembl"/>
        </authorList>
    </citation>
    <scope>IDENTIFICATION</scope>
</reference>